<gene>
    <name evidence="1" type="ORF">JMA_39530</name>
</gene>
<dbReference type="Gene3D" id="2.160.10.10">
    <property type="entry name" value="Hexapeptide repeat proteins"/>
    <property type="match status" value="1"/>
</dbReference>
<proteinExistence type="predicted"/>
<dbReference type="AlphaFoldDB" id="A0A0B5AT17"/>
<organism evidence="1 2">
    <name type="scientific">Jeotgalibacillus malaysiensis</name>
    <dbReference type="NCBI Taxonomy" id="1508404"/>
    <lineage>
        <taxon>Bacteria</taxon>
        <taxon>Bacillati</taxon>
        <taxon>Bacillota</taxon>
        <taxon>Bacilli</taxon>
        <taxon>Bacillales</taxon>
        <taxon>Caryophanaceae</taxon>
        <taxon>Jeotgalibacillus</taxon>
    </lineage>
</organism>
<keyword evidence="2" id="KW-1185">Reference proteome</keyword>
<sequence>MKKYELTGTFTTHSNGEDEFTLYQIEALVDIPRYNVKKGDRGGFIECEDNLSHQGDCWIGRDSYVFDESRVNGNAFVEDSTIFGGTRLTDNVIVRKTRFIGIGSNVFDNCAIHDTVVHGKLIARYDTTIEKTVIFGELVAFQESIVISDSKFHGAVRLSKNTHIEKSIIRKIHFGDGKQRIRFSTLESNEPGQVQGELAVYDSHVSANEVLIETASRVHFHNVHAMDLKKMDVKGEVDFRQVFIHPGTELSVNNVYNEGVVTLIGTFRRNVPKNESYGINVSSKRIRMVDTQFKGDVRVIGDWDIDDTKVEGAVLLESKNERSTILDDSSVKDFASIHIPFSSKNTIHINTMHLQGDEVYTAIF</sequence>
<accession>A0A0B5AT17</accession>
<dbReference type="InterPro" id="IPR011004">
    <property type="entry name" value="Trimer_LpxA-like_sf"/>
</dbReference>
<geneLocation type="plasmid" evidence="2"/>
<dbReference type="EMBL" id="CP009417">
    <property type="protein sequence ID" value="AJD93271.1"/>
    <property type="molecule type" value="Genomic_DNA"/>
</dbReference>
<dbReference type="Proteomes" id="UP000031449">
    <property type="component" value="Plasmid unnamed"/>
</dbReference>
<evidence type="ECO:0000313" key="1">
    <source>
        <dbReference type="EMBL" id="AJD93271.1"/>
    </source>
</evidence>
<reference evidence="1 2" key="1">
    <citation type="submission" date="2014-08" db="EMBL/GenBank/DDBJ databases">
        <title>Complete genome of a marine bacteria Jeotgalibacillus malaysiensis.</title>
        <authorList>
            <person name="Yaakop A.S."/>
            <person name="Chan K.-G."/>
            <person name="Goh K.M."/>
        </authorList>
    </citation>
    <scope>NUCLEOTIDE SEQUENCE [LARGE SCALE GENOMIC DNA]</scope>
    <source>
        <strain evidence="1 2">D5</strain>
        <plasmid evidence="2">Plasmid</plasmid>
    </source>
</reference>
<dbReference type="KEGG" id="jeo:JMA_39530"/>
<protein>
    <submittedName>
        <fullName evidence="1">Uncharacterized protein</fullName>
    </submittedName>
</protein>
<dbReference type="BioCyc" id="JESP1508404:G14D9-13237-MONOMER"/>
<dbReference type="HOGENOM" id="CLU_054933_0_0_9"/>
<keyword evidence="1" id="KW-0614">Plasmid</keyword>
<dbReference type="SUPFAM" id="SSF51161">
    <property type="entry name" value="Trimeric LpxA-like enzymes"/>
    <property type="match status" value="1"/>
</dbReference>
<dbReference type="OrthoDB" id="2241963at2"/>
<name>A0A0B5AT17_9BACL</name>
<evidence type="ECO:0000313" key="2">
    <source>
        <dbReference type="Proteomes" id="UP000031449"/>
    </source>
</evidence>